<dbReference type="InterPro" id="IPR029044">
    <property type="entry name" value="Nucleotide-diphossugar_trans"/>
</dbReference>
<dbReference type="Gene3D" id="3.90.550.10">
    <property type="entry name" value="Spore Coat Polysaccharide Biosynthesis Protein SpsA, Chain A"/>
    <property type="match status" value="1"/>
</dbReference>
<organism evidence="2">
    <name type="scientific">marine metagenome</name>
    <dbReference type="NCBI Taxonomy" id="408172"/>
    <lineage>
        <taxon>unclassified sequences</taxon>
        <taxon>metagenomes</taxon>
        <taxon>ecological metagenomes</taxon>
    </lineage>
</organism>
<accession>A0A383CV50</accession>
<dbReference type="CDD" id="cd00761">
    <property type="entry name" value="Glyco_tranf_GTA_type"/>
    <property type="match status" value="1"/>
</dbReference>
<dbReference type="AlphaFoldDB" id="A0A383CV50"/>
<evidence type="ECO:0000259" key="1">
    <source>
        <dbReference type="Pfam" id="PF00535"/>
    </source>
</evidence>
<reference evidence="2" key="1">
    <citation type="submission" date="2018-05" db="EMBL/GenBank/DDBJ databases">
        <authorList>
            <person name="Lanie J.A."/>
            <person name="Ng W.-L."/>
            <person name="Kazmierczak K.M."/>
            <person name="Andrzejewski T.M."/>
            <person name="Davidsen T.M."/>
            <person name="Wayne K.J."/>
            <person name="Tettelin H."/>
            <person name="Glass J.I."/>
            <person name="Rusch D."/>
            <person name="Podicherti R."/>
            <person name="Tsui H.-C.T."/>
            <person name="Winkler M.E."/>
        </authorList>
    </citation>
    <scope>NUCLEOTIDE SEQUENCE</scope>
</reference>
<feature type="non-terminal residue" evidence="2">
    <location>
        <position position="1"/>
    </location>
</feature>
<dbReference type="PANTHER" id="PTHR43685">
    <property type="entry name" value="GLYCOSYLTRANSFERASE"/>
    <property type="match status" value="1"/>
</dbReference>
<dbReference type="PANTHER" id="PTHR43685:SF11">
    <property type="entry name" value="GLYCOSYLTRANSFERASE TAGX-RELATED"/>
    <property type="match status" value="1"/>
</dbReference>
<dbReference type="InterPro" id="IPR001173">
    <property type="entry name" value="Glyco_trans_2-like"/>
</dbReference>
<feature type="non-terminal residue" evidence="2">
    <location>
        <position position="239"/>
    </location>
</feature>
<dbReference type="InterPro" id="IPR050834">
    <property type="entry name" value="Glycosyltransf_2"/>
</dbReference>
<name>A0A383CV50_9ZZZZ</name>
<dbReference type="EMBL" id="UINC01211747">
    <property type="protein sequence ID" value="SVE35775.1"/>
    <property type="molecule type" value="Genomic_DNA"/>
</dbReference>
<dbReference type="Pfam" id="PF00535">
    <property type="entry name" value="Glycos_transf_2"/>
    <property type="match status" value="1"/>
</dbReference>
<proteinExistence type="predicted"/>
<dbReference type="SUPFAM" id="SSF53448">
    <property type="entry name" value="Nucleotide-diphospho-sugar transferases"/>
    <property type="match status" value="1"/>
</dbReference>
<protein>
    <recommendedName>
        <fullName evidence="1">Glycosyltransferase 2-like domain-containing protein</fullName>
    </recommendedName>
</protein>
<evidence type="ECO:0000313" key="2">
    <source>
        <dbReference type="EMBL" id="SVE35775.1"/>
    </source>
</evidence>
<feature type="domain" description="Glycosyltransferase 2-like" evidence="1">
    <location>
        <begin position="1"/>
        <end position="92"/>
    </location>
</feature>
<gene>
    <name evidence="2" type="ORF">METZ01_LOCUS488629</name>
</gene>
<sequence>DSLSAQTFDNFEWLIIDDGSTDGTRKLVTSWQDNSTFPIRYFHQPNSGKHLAHNWAVEEALGELFLVLDSDDACVPSALERFVFHWESIPADQRERFSAVTALCMNPDGQLVGDRFPNEVLDSDALELIYRYRVRGEKWGFHRTDVLRRFPFPLRPRLYIPEGVVWNAIAREYQTRYVNEMLRVYFVGATGRDDQLIRRIPSGERAAGHALQHESALNQEINWFGAIPGAFFRSAVHYT</sequence>